<comment type="caution">
    <text evidence="1">The sequence shown here is derived from an EMBL/GenBank/DDBJ whole genome shotgun (WGS) entry which is preliminary data.</text>
</comment>
<protein>
    <submittedName>
        <fullName evidence="1">Uncharacterized protein</fullName>
    </submittedName>
</protein>
<accession>A0A1J5SZQ6</accession>
<dbReference type="EMBL" id="MLJW01000026">
    <property type="protein sequence ID" value="OIR09477.1"/>
    <property type="molecule type" value="Genomic_DNA"/>
</dbReference>
<organism evidence="1">
    <name type="scientific">mine drainage metagenome</name>
    <dbReference type="NCBI Taxonomy" id="410659"/>
    <lineage>
        <taxon>unclassified sequences</taxon>
        <taxon>metagenomes</taxon>
        <taxon>ecological metagenomes</taxon>
    </lineage>
</organism>
<name>A0A1J5SZQ6_9ZZZZ</name>
<evidence type="ECO:0000313" key="1">
    <source>
        <dbReference type="EMBL" id="OIR09477.1"/>
    </source>
</evidence>
<proteinExistence type="predicted"/>
<sequence length="62" mass="7193">MEQRKAFSHGLLYSVPPQNFSSLHLKEEGSEDEFEWGEFKSNFSEKLIVRGILTLLKKILLP</sequence>
<gene>
    <name evidence="1" type="ORF">GALL_83150</name>
</gene>
<dbReference type="AlphaFoldDB" id="A0A1J5SZQ6"/>
<reference evidence="1" key="1">
    <citation type="submission" date="2016-10" db="EMBL/GenBank/DDBJ databases">
        <title>Sequence of Gallionella enrichment culture.</title>
        <authorList>
            <person name="Poehlein A."/>
            <person name="Muehling M."/>
            <person name="Daniel R."/>
        </authorList>
    </citation>
    <scope>NUCLEOTIDE SEQUENCE</scope>
</reference>